<reference evidence="1" key="1">
    <citation type="submission" date="2023-10" db="EMBL/GenBank/DDBJ databases">
        <authorList>
            <person name="Rodriguez Cubillos JULIANA M."/>
            <person name="De Vega J."/>
        </authorList>
    </citation>
    <scope>NUCLEOTIDE SEQUENCE</scope>
</reference>
<dbReference type="EMBL" id="CASHSV030000409">
    <property type="protein sequence ID" value="CAJ2661950.1"/>
    <property type="molecule type" value="Genomic_DNA"/>
</dbReference>
<keyword evidence="2" id="KW-1185">Reference proteome</keyword>
<comment type="caution">
    <text evidence="1">The sequence shown here is derived from an EMBL/GenBank/DDBJ whole genome shotgun (WGS) entry which is preliminary data.</text>
</comment>
<evidence type="ECO:0000313" key="1">
    <source>
        <dbReference type="EMBL" id="CAJ2661950.1"/>
    </source>
</evidence>
<protein>
    <submittedName>
        <fullName evidence="1">Uncharacterized protein</fullName>
    </submittedName>
</protein>
<name>A0ACB0KXS8_TRIPR</name>
<organism evidence="1 2">
    <name type="scientific">Trifolium pratense</name>
    <name type="common">Red clover</name>
    <dbReference type="NCBI Taxonomy" id="57577"/>
    <lineage>
        <taxon>Eukaryota</taxon>
        <taxon>Viridiplantae</taxon>
        <taxon>Streptophyta</taxon>
        <taxon>Embryophyta</taxon>
        <taxon>Tracheophyta</taxon>
        <taxon>Spermatophyta</taxon>
        <taxon>Magnoliopsida</taxon>
        <taxon>eudicotyledons</taxon>
        <taxon>Gunneridae</taxon>
        <taxon>Pentapetalae</taxon>
        <taxon>rosids</taxon>
        <taxon>fabids</taxon>
        <taxon>Fabales</taxon>
        <taxon>Fabaceae</taxon>
        <taxon>Papilionoideae</taxon>
        <taxon>50 kb inversion clade</taxon>
        <taxon>NPAAA clade</taxon>
        <taxon>Hologalegina</taxon>
        <taxon>IRL clade</taxon>
        <taxon>Trifolieae</taxon>
        <taxon>Trifolium</taxon>
    </lineage>
</organism>
<evidence type="ECO:0000313" key="2">
    <source>
        <dbReference type="Proteomes" id="UP001177021"/>
    </source>
</evidence>
<proteinExistence type="predicted"/>
<sequence length="484" mass="55600">MKSTSLSRSRSADRLQYNPGSATASTHTAASPRHRKFKTQIFVLLSHVCVVVCSAGCWQGACCYFGRKMDEYGRYLYLLKNMDLKSDDFASQLYTRKELEIDVHHLPYNIKIKVEDSEWDCKVTKDENKLEFKFDRGGCSGEVIIAAIHPNLPEQMFLFSCETSDHVTICNHDSICEEDKGFINHAGFIKIDIQIQKIVKHPTSLSFLERKLLLQLFWEYGASINKEFKKLFEDTARDISTEILTFDEWLKYTNVKDFSISEGTLVKEALIYFDGDIVLLDILYMGYNSIRKNDIPTGLPRLVEAKGKNFHLLSPASKTLRLASDQIYSPINLKKDESFNHEVVISLENNLKKIGCLAFQMYFIKSQFRKNFDEFKMNLRNKSEAVKKKPKNSKKGVKIAEKQPSTSEELKPDLPLPSTEEVEYEKYVKTHSGRSGFNSSEVEGCFSAILTPFLLFFGFFLTASLLFLKFILNSSKFFLQQLNR</sequence>
<dbReference type="Proteomes" id="UP001177021">
    <property type="component" value="Unassembled WGS sequence"/>
</dbReference>
<accession>A0ACB0KXS8</accession>
<gene>
    <name evidence="1" type="ORF">MILVUS5_LOCUS27581</name>
</gene>